<feature type="binding site" evidence="3">
    <location>
        <position position="243"/>
    </location>
    <ligand>
        <name>Mg(2+)</name>
        <dbReference type="ChEBI" id="CHEBI:18420"/>
        <label>1</label>
    </ligand>
</feature>
<organism evidence="5 6">
    <name type="scientific">Thermoactinomyces mirandus</name>
    <dbReference type="NCBI Taxonomy" id="2756294"/>
    <lineage>
        <taxon>Bacteria</taxon>
        <taxon>Bacillati</taxon>
        <taxon>Bacillota</taxon>
        <taxon>Bacilli</taxon>
        <taxon>Bacillales</taxon>
        <taxon>Thermoactinomycetaceae</taxon>
        <taxon>Thermoactinomyces</taxon>
    </lineage>
</organism>
<dbReference type="GO" id="GO:0016787">
    <property type="term" value="F:hydrolase activity"/>
    <property type="evidence" value="ECO:0007669"/>
    <property type="project" value="UniProtKB-KW"/>
</dbReference>
<dbReference type="Gene3D" id="1.10.4080.10">
    <property type="entry name" value="ADP-ribosylation/Crystallin J1"/>
    <property type="match status" value="1"/>
</dbReference>
<reference evidence="5 6" key="1">
    <citation type="submission" date="2020-07" db="EMBL/GenBank/DDBJ databases">
        <title>Thermoactinomyces phylogeny.</title>
        <authorList>
            <person name="Dunlap C."/>
        </authorList>
    </citation>
    <scope>NUCLEOTIDE SEQUENCE [LARGE SCALE GENOMIC DNA]</scope>
    <source>
        <strain evidence="5 6">AMNI-1</strain>
    </source>
</reference>
<feature type="binding site" evidence="3">
    <location>
        <position position="56"/>
    </location>
    <ligand>
        <name>Mg(2+)</name>
        <dbReference type="ChEBI" id="CHEBI:18420"/>
        <label>1</label>
    </ligand>
</feature>
<accession>A0A7W2AQK0</accession>
<feature type="binding site" evidence="3">
    <location>
        <position position="58"/>
    </location>
    <ligand>
        <name>Mg(2+)</name>
        <dbReference type="ChEBI" id="CHEBI:18420"/>
        <label>1</label>
    </ligand>
</feature>
<gene>
    <name evidence="5" type="ORF">H2C83_06875</name>
</gene>
<dbReference type="AlphaFoldDB" id="A0A7W2AQK0"/>
<feature type="region of interest" description="Disordered" evidence="4">
    <location>
        <begin position="289"/>
        <end position="310"/>
    </location>
</feature>
<keyword evidence="2 5" id="KW-0378">Hydrolase</keyword>
<dbReference type="InterPro" id="IPR036705">
    <property type="entry name" value="Ribosyl_crysJ1_sf"/>
</dbReference>
<name>A0A7W2AQK0_9BACL</name>
<dbReference type="EMBL" id="JACEOL010000023">
    <property type="protein sequence ID" value="MBA4602044.1"/>
    <property type="molecule type" value="Genomic_DNA"/>
</dbReference>
<feature type="binding site" evidence="3">
    <location>
        <position position="245"/>
    </location>
    <ligand>
        <name>Mg(2+)</name>
        <dbReference type="ChEBI" id="CHEBI:18420"/>
        <label>1</label>
    </ligand>
</feature>
<keyword evidence="3" id="KW-0460">Magnesium</keyword>
<evidence type="ECO:0000256" key="4">
    <source>
        <dbReference type="SAM" id="MobiDB-lite"/>
    </source>
</evidence>
<dbReference type="PANTHER" id="PTHR16222:SF24">
    <property type="entry name" value="ADP-RIBOSYLHYDROLASE ARH3"/>
    <property type="match status" value="1"/>
</dbReference>
<dbReference type="InterPro" id="IPR005502">
    <property type="entry name" value="Ribosyl_crysJ1"/>
</dbReference>
<dbReference type="PANTHER" id="PTHR16222">
    <property type="entry name" value="ADP-RIBOSYLGLYCOHYDROLASE"/>
    <property type="match status" value="1"/>
</dbReference>
<comment type="cofactor">
    <cofactor evidence="3">
        <name>Mg(2+)</name>
        <dbReference type="ChEBI" id="CHEBI:18420"/>
    </cofactor>
    <text evidence="3">Binds 2 magnesium ions per subunit.</text>
</comment>
<keyword evidence="3" id="KW-0479">Metal-binding</keyword>
<evidence type="ECO:0000256" key="1">
    <source>
        <dbReference type="ARBA" id="ARBA00010702"/>
    </source>
</evidence>
<dbReference type="InterPro" id="IPR050792">
    <property type="entry name" value="ADP-ribosylglycohydrolase"/>
</dbReference>
<feature type="compositionally biased region" description="Polar residues" evidence="4">
    <location>
        <begin position="293"/>
        <end position="310"/>
    </location>
</feature>
<dbReference type="SUPFAM" id="SSF101478">
    <property type="entry name" value="ADP-ribosylglycohydrolase"/>
    <property type="match status" value="1"/>
</dbReference>
<sequence length="310" mass="33971">MNMFNQIKGALFGVAVGDALGAVTEFMSQDEVNANYGYLTEMTGGGWLGIEPGETTDDTAMTIAVAKGLLANPSDPVGRIGNEFKKWVETNPRDIGNIIRTTFDCYEGDWFKAAEKAHKVLSGRSAGNGSLMRCLPVALAYGDLKKIEEITVLQSKMTHYDDLASEACLIYNRIAYRVLKGESLKSSIEEEIKETRYCDAIKEYPDVSPNGYVVNTFIWVLNILWTSSSFEESVQKAANLGGDSDTIGAIAGGLAGLYRGFASIPKRYVEVLKPKDELETLSEKLWQVRENETASGSSESNYTTPGSKQY</sequence>
<dbReference type="Proteomes" id="UP000538292">
    <property type="component" value="Unassembled WGS sequence"/>
</dbReference>
<protein>
    <submittedName>
        <fullName evidence="5">ADP-ribosylglycohydrolase family protein</fullName>
    </submittedName>
</protein>
<feature type="binding site" evidence="3">
    <location>
        <position position="246"/>
    </location>
    <ligand>
        <name>Mg(2+)</name>
        <dbReference type="ChEBI" id="CHEBI:18420"/>
        <label>1</label>
    </ligand>
</feature>
<proteinExistence type="inferred from homology"/>
<dbReference type="GO" id="GO:0046872">
    <property type="term" value="F:metal ion binding"/>
    <property type="evidence" value="ECO:0007669"/>
    <property type="project" value="UniProtKB-KW"/>
</dbReference>
<evidence type="ECO:0000313" key="6">
    <source>
        <dbReference type="Proteomes" id="UP000538292"/>
    </source>
</evidence>
<keyword evidence="6" id="KW-1185">Reference proteome</keyword>
<evidence type="ECO:0000313" key="5">
    <source>
        <dbReference type="EMBL" id="MBA4602044.1"/>
    </source>
</evidence>
<comment type="caution">
    <text evidence="5">The sequence shown here is derived from an EMBL/GenBank/DDBJ whole genome shotgun (WGS) entry which is preliminary data.</text>
</comment>
<evidence type="ECO:0000256" key="3">
    <source>
        <dbReference type="PIRSR" id="PIRSR605502-1"/>
    </source>
</evidence>
<evidence type="ECO:0000256" key="2">
    <source>
        <dbReference type="ARBA" id="ARBA00022801"/>
    </source>
</evidence>
<comment type="similarity">
    <text evidence="1">Belongs to the ADP-ribosylglycohydrolase family.</text>
</comment>
<feature type="binding site" evidence="3">
    <location>
        <position position="57"/>
    </location>
    <ligand>
        <name>Mg(2+)</name>
        <dbReference type="ChEBI" id="CHEBI:18420"/>
        <label>1</label>
    </ligand>
</feature>
<dbReference type="Pfam" id="PF03747">
    <property type="entry name" value="ADP_ribosyl_GH"/>
    <property type="match status" value="1"/>
</dbReference>